<dbReference type="InterPro" id="IPR046960">
    <property type="entry name" value="PPR_At4g14850-like_plant"/>
</dbReference>
<organism evidence="3">
    <name type="scientific">Anthurium amnicola</name>
    <dbReference type="NCBI Taxonomy" id="1678845"/>
    <lineage>
        <taxon>Eukaryota</taxon>
        <taxon>Viridiplantae</taxon>
        <taxon>Streptophyta</taxon>
        <taxon>Embryophyta</taxon>
        <taxon>Tracheophyta</taxon>
        <taxon>Spermatophyta</taxon>
        <taxon>Magnoliopsida</taxon>
        <taxon>Liliopsida</taxon>
        <taxon>Araceae</taxon>
        <taxon>Pothoideae</taxon>
        <taxon>Potheae</taxon>
        <taxon>Anthurium</taxon>
    </lineage>
</organism>
<sequence>MPTAIRPPQWTSHRRRLEQALADLRKCSDLGRVKQVHAQVFKLDLHRDPFVAPKLVSAYSLCRHMAAAVDAFNLVPEPNTHLCNTLIRAHADNSQQAHAFAAFFDMQRSGVLPDNFTYPFLLRACCSGQAALAQVEMIHAHVVKMGFLGDVFVPNSLLDSYSRCCAGGGIVSAKKLFDAMPHRDVVSWNTMITALVRAGELEQARKLFDVMPERDTVSWNAVLGGYAKAGEAEEAFELFKRMPERNVVSWSTVISACCKKGDMDMARLLFDKMPVKNLVPWTIMISAYAERGLAKEASVLFEQMEEAGLKADGPAILSILSACAESGLLGLGEKIQAYITRVKMRCSTQVCNALLDMYAKCGDLNRAWRIFDNMAKRDLVSWNSMVQGLAAHGHGEEALDLFSRMKGEEGIVPDGVTFFGVLGACTHAGRVGEGRRYFSAMEKDYGVIPQIEHYGCMVDLLGRSGKLVEAFRFIKNMPFEPNAIIWGTLLSACRIHNNIGLAEQVVEQLIRLEPSDAGNFAILSNIYAAAGRWDVMAKVRAQMKGIGVQKPSGSSSIEVDDVVHEFTVGDRSHPQSNRILKMLDRLGSHLRIFGYVPKPC</sequence>
<evidence type="ECO:0000256" key="1">
    <source>
        <dbReference type="ARBA" id="ARBA00022737"/>
    </source>
</evidence>
<dbReference type="AlphaFoldDB" id="A0A1D1Y4J7"/>
<dbReference type="FunFam" id="1.25.40.10:FF:000366">
    <property type="entry name" value="Pentatricopeptide (PPR) repeat-containing protein"/>
    <property type="match status" value="1"/>
</dbReference>
<name>A0A1D1Y4J7_9ARAE</name>
<feature type="repeat" description="PPR" evidence="2">
    <location>
        <begin position="378"/>
        <end position="413"/>
    </location>
</feature>
<accession>A0A1D1Y4J7</accession>
<evidence type="ECO:0000313" key="3">
    <source>
        <dbReference type="EMBL" id="JAT49575.1"/>
    </source>
</evidence>
<dbReference type="PANTHER" id="PTHR47926">
    <property type="entry name" value="PENTATRICOPEPTIDE REPEAT-CONTAINING PROTEIN"/>
    <property type="match status" value="1"/>
</dbReference>
<dbReference type="GO" id="GO:0009451">
    <property type="term" value="P:RNA modification"/>
    <property type="evidence" value="ECO:0007669"/>
    <property type="project" value="InterPro"/>
</dbReference>
<dbReference type="Pfam" id="PF13041">
    <property type="entry name" value="PPR_2"/>
    <property type="match status" value="3"/>
</dbReference>
<proteinExistence type="predicted"/>
<keyword evidence="1" id="KW-0677">Repeat</keyword>
<feature type="repeat" description="PPR" evidence="2">
    <location>
        <begin position="347"/>
        <end position="377"/>
    </location>
</feature>
<dbReference type="Pfam" id="PF20431">
    <property type="entry name" value="E_motif"/>
    <property type="match status" value="1"/>
</dbReference>
<feature type="repeat" description="PPR" evidence="2">
    <location>
        <begin position="277"/>
        <end position="311"/>
    </location>
</feature>
<reference evidence="3" key="1">
    <citation type="submission" date="2015-07" db="EMBL/GenBank/DDBJ databases">
        <title>Transcriptome Assembly of Anthurium amnicola.</title>
        <authorList>
            <person name="Suzuki J."/>
        </authorList>
    </citation>
    <scope>NUCLEOTIDE SEQUENCE</scope>
</reference>
<dbReference type="NCBIfam" id="TIGR00756">
    <property type="entry name" value="PPR"/>
    <property type="match status" value="6"/>
</dbReference>
<dbReference type="InterPro" id="IPR046848">
    <property type="entry name" value="E_motif"/>
</dbReference>
<dbReference type="Pfam" id="PF01535">
    <property type="entry name" value="PPR"/>
    <property type="match status" value="4"/>
</dbReference>
<feature type="repeat" description="PPR" evidence="2">
    <location>
        <begin position="184"/>
        <end position="214"/>
    </location>
</feature>
<protein>
    <submittedName>
        <fullName evidence="3">Pentatricopeptide repeat-containing protein At3g29230</fullName>
    </submittedName>
</protein>
<dbReference type="PANTHER" id="PTHR47926:SF413">
    <property type="entry name" value="REPEAT (TPR)-LIKE SUPERFAMILY PROTEIN, PUTATIVE-RELATED"/>
    <property type="match status" value="1"/>
</dbReference>
<dbReference type="FunFam" id="1.25.40.10:FF:000031">
    <property type="entry name" value="Pentatricopeptide repeat-containing protein mitochondrial"/>
    <property type="match status" value="1"/>
</dbReference>
<dbReference type="GO" id="GO:0003729">
    <property type="term" value="F:mRNA binding"/>
    <property type="evidence" value="ECO:0007669"/>
    <property type="project" value="UniProtKB-ARBA"/>
</dbReference>
<feature type="repeat" description="PPR" evidence="2">
    <location>
        <begin position="79"/>
        <end position="113"/>
    </location>
</feature>
<dbReference type="Gene3D" id="1.25.40.10">
    <property type="entry name" value="Tetratricopeptide repeat domain"/>
    <property type="match status" value="3"/>
</dbReference>
<evidence type="ECO:0000256" key="2">
    <source>
        <dbReference type="PROSITE-ProRule" id="PRU00708"/>
    </source>
</evidence>
<dbReference type="EMBL" id="GDJX01018361">
    <property type="protein sequence ID" value="JAT49575.1"/>
    <property type="molecule type" value="Transcribed_RNA"/>
</dbReference>
<gene>
    <name evidence="3" type="primary">PCMP-E27_2</name>
    <name evidence="3" type="ORF">g.77524</name>
</gene>
<dbReference type="InterPro" id="IPR002885">
    <property type="entry name" value="PPR_rpt"/>
</dbReference>
<feature type="repeat" description="PPR" evidence="2">
    <location>
        <begin position="215"/>
        <end position="249"/>
    </location>
</feature>
<dbReference type="PROSITE" id="PS51375">
    <property type="entry name" value="PPR"/>
    <property type="match status" value="6"/>
</dbReference>
<dbReference type="FunFam" id="1.25.40.10:FF:000557">
    <property type="entry name" value="Pentatricopeptide repeat-containing protein, chloroplastic"/>
    <property type="match status" value="1"/>
</dbReference>
<dbReference type="InterPro" id="IPR011990">
    <property type="entry name" value="TPR-like_helical_dom_sf"/>
</dbReference>